<proteinExistence type="predicted"/>
<organism evidence="1 2">
    <name type="scientific">Paenibacillus allorhizosphaerae</name>
    <dbReference type="NCBI Taxonomy" id="2849866"/>
    <lineage>
        <taxon>Bacteria</taxon>
        <taxon>Bacillati</taxon>
        <taxon>Bacillota</taxon>
        <taxon>Bacilli</taxon>
        <taxon>Bacillales</taxon>
        <taxon>Paenibacillaceae</taxon>
        <taxon>Paenibacillus</taxon>
    </lineage>
</organism>
<keyword evidence="2" id="KW-1185">Reference proteome</keyword>
<accession>A0ABN7TWL3</accession>
<comment type="caution">
    <text evidence="1">The sequence shown here is derived from an EMBL/GenBank/DDBJ whole genome shotgun (WGS) entry which is preliminary data.</text>
</comment>
<name>A0ABN7TWL3_9BACL</name>
<dbReference type="Proteomes" id="UP000730618">
    <property type="component" value="Unassembled WGS sequence"/>
</dbReference>
<dbReference type="EMBL" id="CAJVCE010000046">
    <property type="protein sequence ID" value="CAG7658675.1"/>
    <property type="molecule type" value="Genomic_DNA"/>
</dbReference>
<sequence>MRFSQSPSPNHVPSLYDNIGCTALNNAEKAVALNQKDVNTALRDAQEEASKAIQSQLAK</sequence>
<gene>
    <name evidence="1" type="ORF">PAECIP111802_07122</name>
</gene>
<evidence type="ECO:0000313" key="2">
    <source>
        <dbReference type="Proteomes" id="UP000730618"/>
    </source>
</evidence>
<evidence type="ECO:0000313" key="1">
    <source>
        <dbReference type="EMBL" id="CAG7658675.1"/>
    </source>
</evidence>
<protein>
    <submittedName>
        <fullName evidence="1">Uncharacterized protein</fullName>
    </submittedName>
</protein>
<reference evidence="1 2" key="1">
    <citation type="submission" date="2021-06" db="EMBL/GenBank/DDBJ databases">
        <authorList>
            <person name="Criscuolo A."/>
        </authorList>
    </citation>
    <scope>NUCLEOTIDE SEQUENCE [LARGE SCALE GENOMIC DNA]</scope>
    <source>
        <strain evidence="2">CIP 111802</strain>
    </source>
</reference>